<accession>A0A2U8T2E6</accession>
<keyword evidence="1" id="KW-0614">Plasmid</keyword>
<sequence>MLFMSYFSRSAQRVWIQLFWPEAADPAMTINRSARILLLSYPTLLRVKPNA</sequence>
<reference evidence="1" key="1">
    <citation type="submission" date="2018-04" db="EMBL/GenBank/DDBJ databases">
        <title>Outbreak of blaKPC-2 Positive Klebsiella pneumoniae ST11 in a neonate Unit in China.</title>
        <authorList>
            <person name="Dong D."/>
            <person name="Jia N."/>
            <person name="Zhang H."/>
            <person name="Zhao H."/>
            <person name="Liu Z."/>
            <person name="Zhu Y."/>
        </authorList>
    </citation>
    <scope>NUCLEOTIDE SEQUENCE</scope>
    <source>
        <strain evidence="1">QL24</strain>
        <plasmid evidence="1">pKPN-QL24</plasmid>
    </source>
</reference>
<proteinExistence type="predicted"/>
<organism evidence="1">
    <name type="scientific">Klebsiella pneumoniae</name>
    <dbReference type="NCBI Taxonomy" id="573"/>
    <lineage>
        <taxon>Bacteria</taxon>
        <taxon>Pseudomonadati</taxon>
        <taxon>Pseudomonadota</taxon>
        <taxon>Gammaproteobacteria</taxon>
        <taxon>Enterobacterales</taxon>
        <taxon>Enterobacteriaceae</taxon>
        <taxon>Klebsiella/Raoultella group</taxon>
        <taxon>Klebsiella</taxon>
        <taxon>Klebsiella pneumoniae complex</taxon>
    </lineage>
</organism>
<dbReference type="AlphaFoldDB" id="A0A2U8T2E6"/>
<geneLocation type="plasmid" evidence="1">
    <name>pKPN-QL24</name>
</geneLocation>
<evidence type="ECO:0000313" key="1">
    <source>
        <dbReference type="EMBL" id="AWM64067.1"/>
    </source>
</evidence>
<name>A0A2U8T2E6_KLEPN</name>
<dbReference type="EMBL" id="MH263654">
    <property type="protein sequence ID" value="AWM64067.1"/>
    <property type="molecule type" value="Genomic_DNA"/>
</dbReference>
<protein>
    <submittedName>
        <fullName evidence="1">Uncharacterized protein</fullName>
    </submittedName>
</protein>